<dbReference type="PANTHER" id="PTHR11772:SF23">
    <property type="entry name" value="ASPARAGINE SYNTHETASE [GLUTAMINE-HYDROLYZING]"/>
    <property type="match status" value="1"/>
</dbReference>
<keyword evidence="2" id="KW-0547">Nucleotide-binding</keyword>
<dbReference type="InterPro" id="IPR050795">
    <property type="entry name" value="Asn_Synthetase"/>
</dbReference>
<proteinExistence type="predicted"/>
<dbReference type="EMBL" id="BARU01032304">
    <property type="protein sequence ID" value="GAH69507.1"/>
    <property type="molecule type" value="Genomic_DNA"/>
</dbReference>
<dbReference type="GO" id="GO:0004066">
    <property type="term" value="F:asparagine synthase (glutamine-hydrolyzing) activity"/>
    <property type="evidence" value="ECO:0007669"/>
    <property type="project" value="InterPro"/>
</dbReference>
<dbReference type="InterPro" id="IPR001962">
    <property type="entry name" value="Asn_synthase"/>
</dbReference>
<evidence type="ECO:0000256" key="2">
    <source>
        <dbReference type="ARBA" id="ARBA00022741"/>
    </source>
</evidence>
<dbReference type="GO" id="GO:0005524">
    <property type="term" value="F:ATP binding"/>
    <property type="evidence" value="ECO:0007669"/>
    <property type="project" value="UniProtKB-KW"/>
</dbReference>
<dbReference type="SUPFAM" id="SSF52402">
    <property type="entry name" value="Adenine nucleotide alpha hydrolases-like"/>
    <property type="match status" value="1"/>
</dbReference>
<feature type="domain" description="Asparagine synthetase" evidence="4">
    <location>
        <begin position="109"/>
        <end position="226"/>
    </location>
</feature>
<comment type="pathway">
    <text evidence="1">Amino-acid biosynthesis; L-asparagine biosynthesis; L-asparagine from L-aspartate (L-Gln route): step 1/1.</text>
</comment>
<evidence type="ECO:0000256" key="3">
    <source>
        <dbReference type="ARBA" id="ARBA00022840"/>
    </source>
</evidence>
<dbReference type="InterPro" id="IPR014729">
    <property type="entry name" value="Rossmann-like_a/b/a_fold"/>
</dbReference>
<dbReference type="GO" id="GO:0005829">
    <property type="term" value="C:cytosol"/>
    <property type="evidence" value="ECO:0007669"/>
    <property type="project" value="TreeGrafter"/>
</dbReference>
<protein>
    <recommendedName>
        <fullName evidence="4">Asparagine synthetase domain-containing protein</fullName>
    </recommendedName>
</protein>
<dbReference type="Gene3D" id="3.40.50.620">
    <property type="entry name" value="HUPs"/>
    <property type="match status" value="1"/>
</dbReference>
<comment type="caution">
    <text evidence="5">The sequence shown here is derived from an EMBL/GenBank/DDBJ whole genome shotgun (WGS) entry which is preliminary data.</text>
</comment>
<dbReference type="AlphaFoldDB" id="X1HJ69"/>
<name>X1HJ69_9ZZZZ</name>
<feature type="domain" description="Asparagine synthetase" evidence="4">
    <location>
        <begin position="4"/>
        <end position="93"/>
    </location>
</feature>
<dbReference type="CDD" id="cd01991">
    <property type="entry name" value="Asn_synthase_B_C"/>
    <property type="match status" value="1"/>
</dbReference>
<dbReference type="PANTHER" id="PTHR11772">
    <property type="entry name" value="ASPARAGINE SYNTHETASE"/>
    <property type="match status" value="1"/>
</dbReference>
<evidence type="ECO:0000256" key="1">
    <source>
        <dbReference type="ARBA" id="ARBA00005187"/>
    </source>
</evidence>
<feature type="non-terminal residue" evidence="5">
    <location>
        <position position="1"/>
    </location>
</feature>
<reference evidence="5" key="1">
    <citation type="journal article" date="2014" name="Front. Microbiol.">
        <title>High frequency of phylogenetically diverse reductive dehalogenase-homologous genes in deep subseafloor sedimentary metagenomes.</title>
        <authorList>
            <person name="Kawai M."/>
            <person name="Futagami T."/>
            <person name="Toyoda A."/>
            <person name="Takaki Y."/>
            <person name="Nishi S."/>
            <person name="Hori S."/>
            <person name="Arai W."/>
            <person name="Tsubouchi T."/>
            <person name="Morono Y."/>
            <person name="Uchiyama I."/>
            <person name="Ito T."/>
            <person name="Fujiyama A."/>
            <person name="Inagaki F."/>
            <person name="Takami H."/>
        </authorList>
    </citation>
    <scope>NUCLEOTIDE SEQUENCE</scope>
    <source>
        <strain evidence="5">Expedition CK06-06</strain>
    </source>
</reference>
<keyword evidence="3" id="KW-0067">ATP-binding</keyword>
<organism evidence="5">
    <name type="scientific">marine sediment metagenome</name>
    <dbReference type="NCBI Taxonomy" id="412755"/>
    <lineage>
        <taxon>unclassified sequences</taxon>
        <taxon>metagenomes</taxon>
        <taxon>ecological metagenomes</taxon>
    </lineage>
</organism>
<accession>X1HJ69</accession>
<dbReference type="GO" id="GO:0006529">
    <property type="term" value="P:asparagine biosynthetic process"/>
    <property type="evidence" value="ECO:0007669"/>
    <property type="project" value="InterPro"/>
</dbReference>
<sequence>VSMEEGQDLPLAKDVTKYLGVKHHILIFGEEEIKEILPLAIHHQEMYEESCVRGAIANFLAGRFVSPHTKVVLTGEGADEFFGGYDGQFRQGSNPEEVASIVDNLINVAHNTALQRLDRLNAANTYESRTPFLDARVMDFSLKIPIQYKIHGEEQTGKWIVRQAFEGCLPDHIIYQTKRFFAQGSGVAYIMRAQAEKEISQAELEDFNKLDGHPYLSSVEELYYYRIFKQTFPQPAYDRLVGRWDPLRPAFFRDLEKAT</sequence>
<evidence type="ECO:0000259" key="4">
    <source>
        <dbReference type="Pfam" id="PF00733"/>
    </source>
</evidence>
<evidence type="ECO:0000313" key="5">
    <source>
        <dbReference type="EMBL" id="GAH69507.1"/>
    </source>
</evidence>
<gene>
    <name evidence="5" type="ORF">S03H2_50961</name>
</gene>
<dbReference type="Pfam" id="PF00733">
    <property type="entry name" value="Asn_synthase"/>
    <property type="match status" value="2"/>
</dbReference>